<organism evidence="1 2">
    <name type="scientific">Apiospora phragmitis</name>
    <dbReference type="NCBI Taxonomy" id="2905665"/>
    <lineage>
        <taxon>Eukaryota</taxon>
        <taxon>Fungi</taxon>
        <taxon>Dikarya</taxon>
        <taxon>Ascomycota</taxon>
        <taxon>Pezizomycotina</taxon>
        <taxon>Sordariomycetes</taxon>
        <taxon>Xylariomycetidae</taxon>
        <taxon>Amphisphaeriales</taxon>
        <taxon>Apiosporaceae</taxon>
        <taxon>Apiospora</taxon>
    </lineage>
</organism>
<proteinExistence type="predicted"/>
<keyword evidence="2" id="KW-1185">Reference proteome</keyword>
<dbReference type="RefSeq" id="XP_066708423.1">
    <property type="nucleotide sequence ID" value="XM_066865294.1"/>
</dbReference>
<name>A0ABR1T539_9PEZI</name>
<reference evidence="1 2" key="1">
    <citation type="submission" date="2023-01" db="EMBL/GenBank/DDBJ databases">
        <title>Analysis of 21 Apiospora genomes using comparative genomics revels a genus with tremendous synthesis potential of carbohydrate active enzymes and secondary metabolites.</title>
        <authorList>
            <person name="Sorensen T."/>
        </authorList>
    </citation>
    <scope>NUCLEOTIDE SEQUENCE [LARGE SCALE GENOMIC DNA]</scope>
    <source>
        <strain evidence="1 2">CBS 135458</strain>
    </source>
</reference>
<evidence type="ECO:0000313" key="1">
    <source>
        <dbReference type="EMBL" id="KAK8040878.1"/>
    </source>
</evidence>
<accession>A0ABR1T539</accession>
<dbReference type="GeneID" id="92098357"/>
<evidence type="ECO:0000313" key="2">
    <source>
        <dbReference type="Proteomes" id="UP001480595"/>
    </source>
</evidence>
<comment type="caution">
    <text evidence="1">The sequence shown here is derived from an EMBL/GenBank/DDBJ whole genome shotgun (WGS) entry which is preliminary data.</text>
</comment>
<sequence length="200" mass="23076">MDSKQAQSVESITKEHFEPIVRYHDERKIIPGDPYGWKLPGCGNISHWEESRRYDEYPKLTDRDFLLRDEEKAEKVKQYLAEIHDRGIDAVLDGGQTVRDTEEEAVVVLDKDSKVILTKFSKLLDCLFPSKSVAKLEDAVRKWTALPPLPLPETSRHMVDEMIRLENPHMDLEKATTLKGVEKRVQCVVHYGTWASKSED</sequence>
<dbReference type="Proteomes" id="UP001480595">
    <property type="component" value="Unassembled WGS sequence"/>
</dbReference>
<dbReference type="EMBL" id="JAQQWL010000015">
    <property type="protein sequence ID" value="KAK8040878.1"/>
    <property type="molecule type" value="Genomic_DNA"/>
</dbReference>
<gene>
    <name evidence="1" type="ORF">PG994_013885</name>
</gene>
<protein>
    <submittedName>
        <fullName evidence="1">Uncharacterized protein</fullName>
    </submittedName>
</protein>